<dbReference type="HOGENOM" id="CLU_1278454_0_0_1"/>
<keyword evidence="4" id="KW-1185">Reference proteome</keyword>
<feature type="region of interest" description="Disordered" evidence="1">
    <location>
        <begin position="1"/>
        <end position="139"/>
    </location>
</feature>
<accession>A0A0C3MEV4</accession>
<proteinExistence type="predicted"/>
<dbReference type="Proteomes" id="UP000054248">
    <property type="component" value="Unassembled WGS sequence"/>
</dbReference>
<reference evidence="3 4" key="1">
    <citation type="submission" date="2014-04" db="EMBL/GenBank/DDBJ databases">
        <authorList>
            <consortium name="DOE Joint Genome Institute"/>
            <person name="Kuo A."/>
            <person name="Girlanda M."/>
            <person name="Perotto S."/>
            <person name="Kohler A."/>
            <person name="Nagy L.G."/>
            <person name="Floudas D."/>
            <person name="Copeland A."/>
            <person name="Barry K.W."/>
            <person name="Cichocki N."/>
            <person name="Veneault-Fourrey C."/>
            <person name="LaButti K."/>
            <person name="Lindquist E.A."/>
            <person name="Lipzen A."/>
            <person name="Lundell T."/>
            <person name="Morin E."/>
            <person name="Murat C."/>
            <person name="Sun H."/>
            <person name="Tunlid A."/>
            <person name="Henrissat B."/>
            <person name="Grigoriev I.V."/>
            <person name="Hibbett D.S."/>
            <person name="Martin F."/>
            <person name="Nordberg H.P."/>
            <person name="Cantor M.N."/>
            <person name="Hua S.X."/>
        </authorList>
    </citation>
    <scope>NUCLEOTIDE SEQUENCE [LARGE SCALE GENOMIC DNA]</scope>
    <source>
        <strain evidence="3 4">MUT 4182</strain>
    </source>
</reference>
<dbReference type="AlphaFoldDB" id="A0A0C3MEV4"/>
<evidence type="ECO:0000313" key="4">
    <source>
        <dbReference type="Proteomes" id="UP000054248"/>
    </source>
</evidence>
<keyword evidence="2" id="KW-1133">Transmembrane helix</keyword>
<gene>
    <name evidence="3" type="ORF">M407DRAFT_4636</name>
</gene>
<feature type="transmembrane region" description="Helical" evidence="2">
    <location>
        <begin position="182"/>
        <end position="206"/>
    </location>
</feature>
<sequence length="216" mass="23801">MSFIEGSQFDVSPARIPDKPGSAIARQPSDAQLAFSSSPSPRQQRAVMDQAPEASEESQQILGVSGQGPAGPPLAFHVPVTVVPPTNQQQQEDEDEQDQQDEEQDQQEQDQQDEEQDQQEQDQQEQEQDETPSPAIQDRRDLALRVEWTPPETPIDNGTTHWLSYSVGSSRSSPLRNAWGRLLAVINILGNILSIISGILTILTFYESKQPGGGQC</sequence>
<protein>
    <submittedName>
        <fullName evidence="3">Uncharacterized protein</fullName>
    </submittedName>
</protein>
<name>A0A0C3MEV4_9AGAM</name>
<dbReference type="EMBL" id="KN822956">
    <property type="protein sequence ID" value="KIO32272.1"/>
    <property type="molecule type" value="Genomic_DNA"/>
</dbReference>
<feature type="compositionally biased region" description="Acidic residues" evidence="1">
    <location>
        <begin position="91"/>
        <end position="130"/>
    </location>
</feature>
<feature type="compositionally biased region" description="Low complexity" evidence="1">
    <location>
        <begin position="78"/>
        <end position="90"/>
    </location>
</feature>
<evidence type="ECO:0000313" key="3">
    <source>
        <dbReference type="EMBL" id="KIO32272.1"/>
    </source>
</evidence>
<keyword evidence="2" id="KW-0812">Transmembrane</keyword>
<reference evidence="4" key="2">
    <citation type="submission" date="2015-01" db="EMBL/GenBank/DDBJ databases">
        <title>Evolutionary Origins and Diversification of the Mycorrhizal Mutualists.</title>
        <authorList>
            <consortium name="DOE Joint Genome Institute"/>
            <consortium name="Mycorrhizal Genomics Consortium"/>
            <person name="Kohler A."/>
            <person name="Kuo A."/>
            <person name="Nagy L.G."/>
            <person name="Floudas D."/>
            <person name="Copeland A."/>
            <person name="Barry K.W."/>
            <person name="Cichocki N."/>
            <person name="Veneault-Fourrey C."/>
            <person name="LaButti K."/>
            <person name="Lindquist E.A."/>
            <person name="Lipzen A."/>
            <person name="Lundell T."/>
            <person name="Morin E."/>
            <person name="Murat C."/>
            <person name="Riley R."/>
            <person name="Ohm R."/>
            <person name="Sun H."/>
            <person name="Tunlid A."/>
            <person name="Henrissat B."/>
            <person name="Grigoriev I.V."/>
            <person name="Hibbett D.S."/>
            <person name="Martin F."/>
        </authorList>
    </citation>
    <scope>NUCLEOTIDE SEQUENCE [LARGE SCALE GENOMIC DNA]</scope>
    <source>
        <strain evidence="4">MUT 4182</strain>
    </source>
</reference>
<evidence type="ECO:0000256" key="1">
    <source>
        <dbReference type="SAM" id="MobiDB-lite"/>
    </source>
</evidence>
<keyword evidence="2" id="KW-0472">Membrane</keyword>
<evidence type="ECO:0000256" key="2">
    <source>
        <dbReference type="SAM" id="Phobius"/>
    </source>
</evidence>
<feature type="compositionally biased region" description="Polar residues" evidence="1">
    <location>
        <begin position="34"/>
        <end position="43"/>
    </location>
</feature>
<organism evidence="3 4">
    <name type="scientific">Tulasnella calospora MUT 4182</name>
    <dbReference type="NCBI Taxonomy" id="1051891"/>
    <lineage>
        <taxon>Eukaryota</taxon>
        <taxon>Fungi</taxon>
        <taxon>Dikarya</taxon>
        <taxon>Basidiomycota</taxon>
        <taxon>Agaricomycotina</taxon>
        <taxon>Agaricomycetes</taxon>
        <taxon>Cantharellales</taxon>
        <taxon>Tulasnellaceae</taxon>
        <taxon>Tulasnella</taxon>
    </lineage>
</organism>